<organism evidence="1 2">
    <name type="scientific">Methanoregula boonei (strain DSM 21154 / JCM 14090 / 6A8)</name>
    <dbReference type="NCBI Taxonomy" id="456442"/>
    <lineage>
        <taxon>Archaea</taxon>
        <taxon>Methanobacteriati</taxon>
        <taxon>Methanobacteriota</taxon>
        <taxon>Stenosarchaea group</taxon>
        <taxon>Methanomicrobia</taxon>
        <taxon>Methanomicrobiales</taxon>
        <taxon>Methanoregulaceae</taxon>
        <taxon>Methanoregula</taxon>
    </lineage>
</organism>
<gene>
    <name evidence="1" type="ordered locus">Mboo_1554</name>
</gene>
<evidence type="ECO:0000313" key="1">
    <source>
        <dbReference type="EMBL" id="ABS56071.1"/>
    </source>
</evidence>
<protein>
    <submittedName>
        <fullName evidence="1">Uncharacterized protein</fullName>
    </submittedName>
</protein>
<evidence type="ECO:0000313" key="2">
    <source>
        <dbReference type="Proteomes" id="UP000002408"/>
    </source>
</evidence>
<accession>A7I8L0</accession>
<dbReference type="Proteomes" id="UP000002408">
    <property type="component" value="Chromosome"/>
</dbReference>
<dbReference type="HOGENOM" id="CLU_2271023_0_0_2"/>
<dbReference type="KEGG" id="mbn:Mboo_1554"/>
<name>A7I8L0_METB6</name>
<dbReference type="STRING" id="456442.Mboo_1554"/>
<reference evidence="2" key="1">
    <citation type="journal article" date="2015" name="Microbiology">
        <title>Genome of Methanoregula boonei 6A8 reveals adaptations to oligotrophic peatland environments.</title>
        <authorList>
            <person name="Braeuer S."/>
            <person name="Cadillo-Quiroz H."/>
            <person name="Kyrpides N."/>
            <person name="Woyke T."/>
            <person name="Goodwin L."/>
            <person name="Detter C."/>
            <person name="Podell S."/>
            <person name="Yavitt J.B."/>
            <person name="Zinder S.H."/>
        </authorList>
    </citation>
    <scope>NUCLEOTIDE SEQUENCE [LARGE SCALE GENOMIC DNA]</scope>
    <source>
        <strain evidence="2">DSM 21154 / JCM 14090 / 6A8</strain>
    </source>
</reference>
<keyword evidence="2" id="KW-1185">Reference proteome</keyword>
<sequence length="102" mass="11507">MGLFFPGPGTGPEQGIPEGCKVLFHPADKFPVLVVFLFGIFIRGCRETSAGFPFVKMYNSPVFPQNPVRLSGSSKDTFNLHPYKQQQREESWIKSRSARCRI</sequence>
<dbReference type="AlphaFoldDB" id="A7I8L0"/>
<proteinExistence type="predicted"/>
<dbReference type="EMBL" id="CP000780">
    <property type="protein sequence ID" value="ABS56071.1"/>
    <property type="molecule type" value="Genomic_DNA"/>
</dbReference>